<dbReference type="PROSITE" id="PS00610">
    <property type="entry name" value="NA_NEUROTRAN_SYMP_1"/>
    <property type="match status" value="1"/>
</dbReference>
<feature type="transmembrane region" description="Helical" evidence="7">
    <location>
        <begin position="320"/>
        <end position="344"/>
    </location>
</feature>
<feature type="transmembrane region" description="Helical" evidence="7">
    <location>
        <begin position="220"/>
        <end position="245"/>
    </location>
</feature>
<organism evidence="8 9">
    <name type="scientific">Desulfobaculum bizertense DSM 18034</name>
    <dbReference type="NCBI Taxonomy" id="1121442"/>
    <lineage>
        <taxon>Bacteria</taxon>
        <taxon>Pseudomonadati</taxon>
        <taxon>Thermodesulfobacteriota</taxon>
        <taxon>Desulfovibrionia</taxon>
        <taxon>Desulfovibrionales</taxon>
        <taxon>Desulfovibrionaceae</taxon>
        <taxon>Desulfobaculum</taxon>
    </lineage>
</organism>
<reference evidence="8 9" key="1">
    <citation type="submission" date="2017-02" db="EMBL/GenBank/DDBJ databases">
        <authorList>
            <person name="Peterson S.W."/>
        </authorList>
    </citation>
    <scope>NUCLEOTIDE SEQUENCE [LARGE SCALE GENOMIC DNA]</scope>
    <source>
        <strain evidence="8 9">DSM 18034</strain>
    </source>
</reference>
<dbReference type="Proteomes" id="UP000189733">
    <property type="component" value="Unassembled WGS sequence"/>
</dbReference>
<dbReference type="PANTHER" id="PTHR42948:SF1">
    <property type="entry name" value="TRANSPORTER"/>
    <property type="match status" value="1"/>
</dbReference>
<evidence type="ECO:0000256" key="3">
    <source>
        <dbReference type="ARBA" id="ARBA00022692"/>
    </source>
</evidence>
<dbReference type="InterPro" id="IPR000175">
    <property type="entry name" value="Na/ntran_symport"/>
</dbReference>
<dbReference type="CDD" id="cd10334">
    <property type="entry name" value="SLC6sbd_u1"/>
    <property type="match status" value="1"/>
</dbReference>
<feature type="transmembrane region" description="Helical" evidence="7">
    <location>
        <begin position="43"/>
        <end position="64"/>
    </location>
</feature>
<keyword evidence="2 6" id="KW-0813">Transport</keyword>
<comment type="subcellular location">
    <subcellularLocation>
        <location evidence="1">Membrane</location>
        <topology evidence="1">Multi-pass membrane protein</topology>
    </subcellularLocation>
</comment>
<dbReference type="RefSeq" id="WP_078685843.1">
    <property type="nucleotide sequence ID" value="NZ_FUYA01000010.1"/>
</dbReference>
<dbReference type="PRINTS" id="PR00176">
    <property type="entry name" value="NANEUSMPORT"/>
</dbReference>
<gene>
    <name evidence="8" type="ORF">SAMN02745702_02570</name>
</gene>
<feature type="transmembrane region" description="Helical" evidence="7">
    <location>
        <begin position="385"/>
        <end position="408"/>
    </location>
</feature>
<evidence type="ECO:0000256" key="1">
    <source>
        <dbReference type="ARBA" id="ARBA00004141"/>
    </source>
</evidence>
<evidence type="ECO:0000256" key="2">
    <source>
        <dbReference type="ARBA" id="ARBA00022448"/>
    </source>
</evidence>
<dbReference type="GO" id="GO:0016020">
    <property type="term" value="C:membrane"/>
    <property type="evidence" value="ECO:0007669"/>
    <property type="project" value="UniProtKB-SubCell"/>
</dbReference>
<feature type="transmembrane region" description="Helical" evidence="7">
    <location>
        <begin position="12"/>
        <end position="31"/>
    </location>
</feature>
<keyword evidence="6" id="KW-0769">Symport</keyword>
<feature type="transmembrane region" description="Helical" evidence="7">
    <location>
        <begin position="420"/>
        <end position="443"/>
    </location>
</feature>
<dbReference type="Pfam" id="PF00209">
    <property type="entry name" value="SNF"/>
    <property type="match status" value="2"/>
</dbReference>
<dbReference type="NCBIfam" id="NF037979">
    <property type="entry name" value="Na_transp"/>
    <property type="match status" value="1"/>
</dbReference>
<evidence type="ECO:0000313" key="8">
    <source>
        <dbReference type="EMBL" id="SKA79747.1"/>
    </source>
</evidence>
<dbReference type="AlphaFoldDB" id="A0A1T4WRL8"/>
<dbReference type="GO" id="GO:0015293">
    <property type="term" value="F:symporter activity"/>
    <property type="evidence" value="ECO:0007669"/>
    <property type="project" value="UniProtKB-KW"/>
</dbReference>
<feature type="transmembrane region" description="Helical" evidence="7">
    <location>
        <begin position="356"/>
        <end position="379"/>
    </location>
</feature>
<keyword evidence="4 7" id="KW-1133">Transmembrane helix</keyword>
<feature type="transmembrane region" description="Helical" evidence="7">
    <location>
        <begin position="257"/>
        <end position="283"/>
    </location>
</feature>
<evidence type="ECO:0000256" key="7">
    <source>
        <dbReference type="SAM" id="Phobius"/>
    </source>
</evidence>
<evidence type="ECO:0000313" key="9">
    <source>
        <dbReference type="Proteomes" id="UP000189733"/>
    </source>
</evidence>
<comment type="similarity">
    <text evidence="6">Belongs to the sodium:neurotransmitter symporter (SNF) (TC 2.A.22) family.</text>
</comment>
<feature type="transmembrane region" description="Helical" evidence="7">
    <location>
        <begin position="85"/>
        <end position="109"/>
    </location>
</feature>
<feature type="transmembrane region" description="Helical" evidence="7">
    <location>
        <begin position="184"/>
        <end position="208"/>
    </location>
</feature>
<evidence type="ECO:0000256" key="5">
    <source>
        <dbReference type="ARBA" id="ARBA00023136"/>
    </source>
</evidence>
<sequence length="500" mass="54451">MSQREQWGSRVGFILAAVGSAIGLGNIWRFPYMAYENGGGAFLIPYIFAMLTAGIPFMILEFGLGHKFRGSAPKTFAAINPKWEWLGWMQVFVAAVIAVYYVAVIGWSISYTGFAVTQAWGDAPKDFFFGQYLGLSSSPFDMGGMQTTVLLSVVLAWAITWVCLVSGVRAGIERAGKVLMPTLFILLLVMIARVVTLDGAMNGLNWLFKPDFSALTNYKVWVAAYGQIFFTLSIGFAIMIAYSSYLPKKADINNNACMTVFINCGFSMSAGVMIFAVLGYMAAQQGVGVKEVVSSGVGLAFITLPTAINLMPMPALFGTLFFLALTTAGISSHISIVEACISAFMDKLGWERKRAASILCGGGLVISLVFCTGAGLYILDIVDHFINNFGIMGAAVIEIFFITWLCNLEVVREHVNRYSEFYVGAVWSACLRYLTVPMLVFLLISNFVGDLKVLYGGYSLSSIISYGWVVFAGTVVLGVFLQTRRSAPDFVSTLKNPLGR</sequence>
<keyword evidence="5 7" id="KW-0472">Membrane</keyword>
<dbReference type="EMBL" id="FUYA01000010">
    <property type="protein sequence ID" value="SKA79747.1"/>
    <property type="molecule type" value="Genomic_DNA"/>
</dbReference>
<accession>A0A1T4WRL8</accession>
<dbReference type="OrthoDB" id="9762833at2"/>
<evidence type="ECO:0000256" key="4">
    <source>
        <dbReference type="ARBA" id="ARBA00022989"/>
    </source>
</evidence>
<keyword evidence="9" id="KW-1185">Reference proteome</keyword>
<feature type="transmembrane region" description="Helical" evidence="7">
    <location>
        <begin position="463"/>
        <end position="481"/>
    </location>
</feature>
<dbReference type="SUPFAM" id="SSF161070">
    <property type="entry name" value="SNF-like"/>
    <property type="match status" value="1"/>
</dbReference>
<proteinExistence type="inferred from homology"/>
<name>A0A1T4WRL8_9BACT</name>
<keyword evidence="3 6" id="KW-0812">Transmembrane</keyword>
<feature type="transmembrane region" description="Helical" evidence="7">
    <location>
        <begin position="149"/>
        <end position="172"/>
    </location>
</feature>
<dbReference type="PANTHER" id="PTHR42948">
    <property type="entry name" value="TRANSPORTER"/>
    <property type="match status" value="1"/>
</dbReference>
<evidence type="ECO:0000256" key="6">
    <source>
        <dbReference type="RuleBase" id="RU003732"/>
    </source>
</evidence>
<dbReference type="InterPro" id="IPR037272">
    <property type="entry name" value="SNS_sf"/>
</dbReference>
<protein>
    <recommendedName>
        <fullName evidence="6">Transporter</fullName>
    </recommendedName>
</protein>
<dbReference type="PROSITE" id="PS50267">
    <property type="entry name" value="NA_NEUROTRAN_SYMP_3"/>
    <property type="match status" value="1"/>
</dbReference>